<sequence length="72" mass="8147">MKDTPLKALYPTEGTLSERFWVRILGKNTAPSTLCLGGHLNIPLKKKDPNTIIVINRNSCLQILYNRLKPLD</sequence>
<proteinExistence type="predicted"/>
<evidence type="ECO:0000313" key="1">
    <source>
        <dbReference type="EMBL" id="KOF75612.1"/>
    </source>
</evidence>
<name>A0A0L8GF14_OCTBM</name>
<gene>
    <name evidence="1" type="ORF">OCBIM_22034468mg</name>
</gene>
<reference evidence="1" key="1">
    <citation type="submission" date="2015-07" db="EMBL/GenBank/DDBJ databases">
        <title>MeaNS - Measles Nucleotide Surveillance Program.</title>
        <authorList>
            <person name="Tran T."/>
            <person name="Druce J."/>
        </authorList>
    </citation>
    <scope>NUCLEOTIDE SEQUENCE</scope>
    <source>
        <strain evidence="1">UCB-OBI-ISO-001</strain>
        <tissue evidence="1">Gonad</tissue>
    </source>
</reference>
<organism evidence="1">
    <name type="scientific">Octopus bimaculoides</name>
    <name type="common">California two-spotted octopus</name>
    <dbReference type="NCBI Taxonomy" id="37653"/>
    <lineage>
        <taxon>Eukaryota</taxon>
        <taxon>Metazoa</taxon>
        <taxon>Spiralia</taxon>
        <taxon>Lophotrochozoa</taxon>
        <taxon>Mollusca</taxon>
        <taxon>Cephalopoda</taxon>
        <taxon>Coleoidea</taxon>
        <taxon>Octopodiformes</taxon>
        <taxon>Octopoda</taxon>
        <taxon>Incirrata</taxon>
        <taxon>Octopodidae</taxon>
        <taxon>Octopus</taxon>
    </lineage>
</organism>
<dbReference type="EMBL" id="KQ422050">
    <property type="protein sequence ID" value="KOF75612.1"/>
    <property type="molecule type" value="Genomic_DNA"/>
</dbReference>
<dbReference type="AlphaFoldDB" id="A0A0L8GF14"/>
<accession>A0A0L8GF14</accession>
<protein>
    <submittedName>
        <fullName evidence="1">Uncharacterized protein</fullName>
    </submittedName>
</protein>